<reference evidence="4 5" key="1">
    <citation type="submission" date="2018-07" db="EMBL/GenBank/DDBJ databases">
        <title>Genome sequence of Azospirillum sp. ATCC 49961.</title>
        <authorList>
            <person name="Sant'Anna F.H."/>
            <person name="Baldani J.I."/>
            <person name="Zilli J.E."/>
            <person name="Reis V.M."/>
            <person name="Hartmann A."/>
            <person name="Cruz L."/>
            <person name="de Souza E.M."/>
            <person name="de Oliveira Pedrosa F."/>
            <person name="Passaglia L.M.P."/>
        </authorList>
    </citation>
    <scope>NUCLEOTIDE SEQUENCE [LARGE SCALE GENOMIC DNA]</scope>
    <source>
        <strain evidence="4 5">ATCC 49961</strain>
    </source>
</reference>
<evidence type="ECO:0000259" key="3">
    <source>
        <dbReference type="Pfam" id="PF13614"/>
    </source>
</evidence>
<sequence>MDGEQMRELRQELRLSQGDLKDELNRRLNRSYDKPKISRWENGREAIPDDVSAELEAMVSGRPRSARTLTLSNHKGGVAKTTSALNLACALAQMSRRVLLIDMDPQATATVALLAADHVTAYKREKTMAHVILRDRPLSEIIITKGSPDFPSYSAPFDLAASHIELSETDARREPGSDVALREAVEGVLTSYDFIVVDSPPNLGALTTMALTCAQDVIIPVRSEPYDTMGVGLIISTINKVQRRLNAGLRLAGILPTQYNHRKSVDREVLAHLARALGDKAPVLEPIAYAAAFGHAARDGRIAIEVSPSSPGVVVYRRLAEAIVAGAPLPRADIDAVMAAEG</sequence>
<dbReference type="CDD" id="cd02042">
    <property type="entry name" value="ParAB_family"/>
    <property type="match status" value="1"/>
</dbReference>
<dbReference type="InterPro" id="IPR050678">
    <property type="entry name" value="DNA_Partitioning_ATPase"/>
</dbReference>
<dbReference type="Pfam" id="PF13614">
    <property type="entry name" value="AAA_31"/>
    <property type="match status" value="1"/>
</dbReference>
<dbReference type="GO" id="GO:0003677">
    <property type="term" value="F:DNA binding"/>
    <property type="evidence" value="ECO:0007669"/>
    <property type="project" value="InterPro"/>
</dbReference>
<dbReference type="InterPro" id="IPR027417">
    <property type="entry name" value="P-loop_NTPase"/>
</dbReference>
<dbReference type="EMBL" id="QOKW01000022">
    <property type="protein sequence ID" value="KAA0677606.1"/>
    <property type="molecule type" value="Genomic_DNA"/>
</dbReference>
<dbReference type="InterPro" id="IPR025669">
    <property type="entry name" value="AAA_dom"/>
</dbReference>
<dbReference type="InterPro" id="IPR001387">
    <property type="entry name" value="Cro/C1-type_HTH"/>
</dbReference>
<dbReference type="Proteomes" id="UP000480854">
    <property type="component" value="Unassembled WGS sequence"/>
</dbReference>
<dbReference type="FunFam" id="3.40.50.300:FF:000285">
    <property type="entry name" value="Sporulation initiation inhibitor Soj"/>
    <property type="match status" value="1"/>
</dbReference>
<dbReference type="SUPFAM" id="SSF47413">
    <property type="entry name" value="lambda repressor-like DNA-binding domains"/>
    <property type="match status" value="1"/>
</dbReference>
<dbReference type="OrthoDB" id="9815116at2"/>
<dbReference type="SUPFAM" id="SSF52540">
    <property type="entry name" value="P-loop containing nucleoside triphosphate hydrolases"/>
    <property type="match status" value="1"/>
</dbReference>
<gene>
    <name evidence="4" type="ORF">DS843_22465</name>
</gene>
<comment type="caution">
    <text evidence="4">The sequence shown here is derived from an EMBL/GenBank/DDBJ whole genome shotgun (WGS) entry which is preliminary data.</text>
</comment>
<dbReference type="PANTHER" id="PTHR13696:SF99">
    <property type="entry name" value="COBYRINIC ACID AC-DIAMIDE SYNTHASE"/>
    <property type="match status" value="1"/>
</dbReference>
<dbReference type="RefSeq" id="WP_149471076.1">
    <property type="nucleotide sequence ID" value="NZ_QOKW01000022.1"/>
</dbReference>
<dbReference type="Gene3D" id="3.40.50.300">
    <property type="entry name" value="P-loop containing nucleotide triphosphate hydrolases"/>
    <property type="match status" value="1"/>
</dbReference>
<keyword evidence="5" id="KW-1185">Reference proteome</keyword>
<evidence type="ECO:0000256" key="2">
    <source>
        <dbReference type="ARBA" id="ARBA00074747"/>
    </source>
</evidence>
<dbReference type="Gene3D" id="1.10.260.40">
    <property type="entry name" value="lambda repressor-like DNA-binding domains"/>
    <property type="match status" value="1"/>
</dbReference>
<dbReference type="PANTHER" id="PTHR13696">
    <property type="entry name" value="P-LOOP CONTAINING NUCLEOSIDE TRIPHOSPHATE HYDROLASE"/>
    <property type="match status" value="1"/>
</dbReference>
<evidence type="ECO:0000313" key="4">
    <source>
        <dbReference type="EMBL" id="KAA0677606.1"/>
    </source>
</evidence>
<dbReference type="AlphaFoldDB" id="A0A9W7KQM3"/>
<dbReference type="InterPro" id="IPR010982">
    <property type="entry name" value="Lambda_DNA-bd_dom_sf"/>
</dbReference>
<evidence type="ECO:0000313" key="5">
    <source>
        <dbReference type="Proteomes" id="UP000480854"/>
    </source>
</evidence>
<proteinExistence type="predicted"/>
<organism evidence="4 5">
    <name type="scientific">Roseomonas genomospecies 6</name>
    <dbReference type="NCBI Taxonomy" id="214106"/>
    <lineage>
        <taxon>Bacteria</taxon>
        <taxon>Pseudomonadati</taxon>
        <taxon>Pseudomonadota</taxon>
        <taxon>Alphaproteobacteria</taxon>
        <taxon>Acetobacterales</taxon>
        <taxon>Roseomonadaceae</taxon>
        <taxon>Roseomonas</taxon>
    </lineage>
</organism>
<accession>A0A9W7KQM3</accession>
<dbReference type="CDD" id="cd00093">
    <property type="entry name" value="HTH_XRE"/>
    <property type="match status" value="1"/>
</dbReference>
<protein>
    <recommendedName>
        <fullName evidence="2">Chromosome partitioning protein ParA</fullName>
    </recommendedName>
</protein>
<feature type="domain" description="AAA" evidence="3">
    <location>
        <begin position="67"/>
        <end position="250"/>
    </location>
</feature>
<name>A0A9W7KQM3_9PROT</name>
<evidence type="ECO:0000256" key="1">
    <source>
        <dbReference type="ARBA" id="ARBA00057242"/>
    </source>
</evidence>
<comment type="function">
    <text evidence="1">Involved in chromosome partition. Localize to both poles of the predivisional cell following completion of DNA replication.</text>
</comment>